<reference evidence="1 2" key="1">
    <citation type="submission" date="2018-06" db="EMBL/GenBank/DDBJ databases">
        <title>Comparative genomics reveals the genomic features of Rhizophagus irregularis, R. cerebriforme, R. diaphanum and Gigaspora rosea, and their symbiotic lifestyle signature.</title>
        <authorList>
            <person name="Morin E."/>
            <person name="San Clemente H."/>
            <person name="Chen E.C.H."/>
            <person name="De La Providencia I."/>
            <person name="Hainaut M."/>
            <person name="Kuo A."/>
            <person name="Kohler A."/>
            <person name="Murat C."/>
            <person name="Tang N."/>
            <person name="Roy S."/>
            <person name="Loubradou J."/>
            <person name="Henrissat B."/>
            <person name="Grigoriev I.V."/>
            <person name="Corradi N."/>
            <person name="Roux C."/>
            <person name="Martin F.M."/>
        </authorList>
    </citation>
    <scope>NUCLEOTIDE SEQUENCE [LARGE SCALE GENOMIC DNA]</scope>
    <source>
        <strain evidence="1 2">DAOM 194757</strain>
    </source>
</reference>
<dbReference type="EMBL" id="QKWP01000510">
    <property type="protein sequence ID" value="RIB18886.1"/>
    <property type="molecule type" value="Genomic_DNA"/>
</dbReference>
<proteinExistence type="predicted"/>
<sequence length="151" mass="17358">MIYDYVELAGTNLMEGEGCQEPIKISIFVNGLEVRDNILEENGINHKISIVNEIHPIMRFFKVSNEQATYLRGDHLYSNSLGLKNNHEIITNLENKGLDNEAYRKIDCALLVLGSNICANCRTLQNTLYQIEIQHKMTFNLLRHHMLPKKS</sequence>
<evidence type="ECO:0000313" key="2">
    <source>
        <dbReference type="Proteomes" id="UP000266673"/>
    </source>
</evidence>
<protein>
    <submittedName>
        <fullName evidence="1">Uncharacterized protein</fullName>
    </submittedName>
</protein>
<evidence type="ECO:0000313" key="1">
    <source>
        <dbReference type="EMBL" id="RIB18886.1"/>
    </source>
</evidence>
<comment type="caution">
    <text evidence="1">The sequence shown here is derived from an EMBL/GenBank/DDBJ whole genome shotgun (WGS) entry which is preliminary data.</text>
</comment>
<name>A0A397VHV6_9GLOM</name>
<dbReference type="OrthoDB" id="2436380at2759"/>
<gene>
    <name evidence="1" type="ORF">C2G38_2183387</name>
</gene>
<organism evidence="1 2">
    <name type="scientific">Gigaspora rosea</name>
    <dbReference type="NCBI Taxonomy" id="44941"/>
    <lineage>
        <taxon>Eukaryota</taxon>
        <taxon>Fungi</taxon>
        <taxon>Fungi incertae sedis</taxon>
        <taxon>Mucoromycota</taxon>
        <taxon>Glomeromycotina</taxon>
        <taxon>Glomeromycetes</taxon>
        <taxon>Diversisporales</taxon>
        <taxon>Gigasporaceae</taxon>
        <taxon>Gigaspora</taxon>
    </lineage>
</organism>
<dbReference type="AlphaFoldDB" id="A0A397VHV6"/>
<keyword evidence="2" id="KW-1185">Reference proteome</keyword>
<accession>A0A397VHV6</accession>
<dbReference type="Proteomes" id="UP000266673">
    <property type="component" value="Unassembled WGS sequence"/>
</dbReference>